<comment type="caution">
    <text evidence="7">The sequence shown here is derived from an EMBL/GenBank/DDBJ whole genome shotgun (WGS) entry which is preliminary data.</text>
</comment>
<evidence type="ECO:0000256" key="4">
    <source>
        <dbReference type="PROSITE-ProRule" id="PRU00335"/>
    </source>
</evidence>
<dbReference type="InterPro" id="IPR009057">
    <property type="entry name" value="Homeodomain-like_sf"/>
</dbReference>
<dbReference type="PROSITE" id="PS50977">
    <property type="entry name" value="HTH_TETR_2"/>
    <property type="match status" value="1"/>
</dbReference>
<organism evidence="7 8">
    <name type="scientific">Rugosimonospora africana</name>
    <dbReference type="NCBI Taxonomy" id="556532"/>
    <lineage>
        <taxon>Bacteria</taxon>
        <taxon>Bacillati</taxon>
        <taxon>Actinomycetota</taxon>
        <taxon>Actinomycetes</taxon>
        <taxon>Micromonosporales</taxon>
        <taxon>Micromonosporaceae</taxon>
        <taxon>Rugosimonospora</taxon>
    </lineage>
</organism>
<evidence type="ECO:0000256" key="1">
    <source>
        <dbReference type="ARBA" id="ARBA00023015"/>
    </source>
</evidence>
<dbReference type="RefSeq" id="WP_239134001.1">
    <property type="nucleotide sequence ID" value="NZ_BONZ01000056.1"/>
</dbReference>
<dbReference type="GO" id="GO:0000976">
    <property type="term" value="F:transcription cis-regulatory region binding"/>
    <property type="evidence" value="ECO:0007669"/>
    <property type="project" value="TreeGrafter"/>
</dbReference>
<dbReference type="InterPro" id="IPR036271">
    <property type="entry name" value="Tet_transcr_reg_TetR-rel_C_sf"/>
</dbReference>
<dbReference type="Proteomes" id="UP000642748">
    <property type="component" value="Unassembled WGS sequence"/>
</dbReference>
<dbReference type="Pfam" id="PF00440">
    <property type="entry name" value="TetR_N"/>
    <property type="match status" value="1"/>
</dbReference>
<evidence type="ECO:0000313" key="8">
    <source>
        <dbReference type="Proteomes" id="UP000642748"/>
    </source>
</evidence>
<dbReference type="SUPFAM" id="SSF46689">
    <property type="entry name" value="Homeodomain-like"/>
    <property type="match status" value="1"/>
</dbReference>
<accession>A0A8J3QWG8</accession>
<dbReference type="PANTHER" id="PTHR30055:SF151">
    <property type="entry name" value="TRANSCRIPTIONAL REGULATORY PROTEIN"/>
    <property type="match status" value="1"/>
</dbReference>
<evidence type="ECO:0000256" key="3">
    <source>
        <dbReference type="ARBA" id="ARBA00023163"/>
    </source>
</evidence>
<feature type="DNA-binding region" description="H-T-H motif" evidence="4">
    <location>
        <begin position="81"/>
        <end position="100"/>
    </location>
</feature>
<dbReference type="InterPro" id="IPR004111">
    <property type="entry name" value="Repressor_TetR_C"/>
</dbReference>
<dbReference type="SUPFAM" id="SSF48498">
    <property type="entry name" value="Tetracyclin repressor-like, C-terminal domain"/>
    <property type="match status" value="1"/>
</dbReference>
<sequence>MAVNPESEWRHMGKRGGTGSQGGQPPETAGPKSTTGLPPSIEAAWGLRERPTKGPRRGLTLPQIVEAGVRVAVSEGLGAVSMGRVAAELGASTMSLYRYVSAKDELIDLMMDLAIGVPPEPDPGQGWRAGLTWFAQAYRDLLLQHSWMLRVRISAPPMTPNQIAWLEYALTYLRDTALTGSEKLSTVLMLSGYVRNVTGLEADITAAALAAGSTAEAAMLSYGQLYAKVVDPARFPETGKLIADGVMDQEDLPDNEFNFGLGRILDGLGALIDARREPSSEET</sequence>
<reference evidence="7" key="1">
    <citation type="submission" date="2021-01" db="EMBL/GenBank/DDBJ databases">
        <title>Whole genome shotgun sequence of Rugosimonospora africana NBRC 104875.</title>
        <authorList>
            <person name="Komaki H."/>
            <person name="Tamura T."/>
        </authorList>
    </citation>
    <scope>NUCLEOTIDE SEQUENCE</scope>
    <source>
        <strain evidence="7">NBRC 104875</strain>
    </source>
</reference>
<dbReference type="InterPro" id="IPR001647">
    <property type="entry name" value="HTH_TetR"/>
</dbReference>
<name>A0A8J3QWG8_9ACTN</name>
<keyword evidence="1" id="KW-0805">Transcription regulation</keyword>
<dbReference type="PANTHER" id="PTHR30055">
    <property type="entry name" value="HTH-TYPE TRANSCRIPTIONAL REGULATOR RUTR"/>
    <property type="match status" value="1"/>
</dbReference>
<evidence type="ECO:0000256" key="5">
    <source>
        <dbReference type="SAM" id="MobiDB-lite"/>
    </source>
</evidence>
<keyword evidence="3" id="KW-0804">Transcription</keyword>
<dbReference type="Pfam" id="PF02909">
    <property type="entry name" value="TetR_C_1"/>
    <property type="match status" value="1"/>
</dbReference>
<evidence type="ECO:0000259" key="6">
    <source>
        <dbReference type="PROSITE" id="PS50977"/>
    </source>
</evidence>
<dbReference type="GO" id="GO:0045892">
    <property type="term" value="P:negative regulation of DNA-templated transcription"/>
    <property type="evidence" value="ECO:0007669"/>
    <property type="project" value="InterPro"/>
</dbReference>
<keyword evidence="2 4" id="KW-0238">DNA-binding</keyword>
<evidence type="ECO:0000313" key="7">
    <source>
        <dbReference type="EMBL" id="GIH17639.1"/>
    </source>
</evidence>
<dbReference type="EMBL" id="BONZ01000056">
    <property type="protein sequence ID" value="GIH17639.1"/>
    <property type="molecule type" value="Genomic_DNA"/>
</dbReference>
<dbReference type="GO" id="GO:0003700">
    <property type="term" value="F:DNA-binding transcription factor activity"/>
    <property type="evidence" value="ECO:0007669"/>
    <property type="project" value="TreeGrafter"/>
</dbReference>
<feature type="domain" description="HTH tetR-type" evidence="6">
    <location>
        <begin position="58"/>
        <end position="118"/>
    </location>
</feature>
<dbReference type="AlphaFoldDB" id="A0A8J3QWG8"/>
<dbReference type="Gene3D" id="1.10.357.10">
    <property type="entry name" value="Tetracycline Repressor, domain 2"/>
    <property type="match status" value="1"/>
</dbReference>
<proteinExistence type="predicted"/>
<dbReference type="InterPro" id="IPR050109">
    <property type="entry name" value="HTH-type_TetR-like_transc_reg"/>
</dbReference>
<evidence type="ECO:0000256" key="2">
    <source>
        <dbReference type="ARBA" id="ARBA00023125"/>
    </source>
</evidence>
<keyword evidence="8" id="KW-1185">Reference proteome</keyword>
<gene>
    <name evidence="7" type="ORF">Raf01_58110</name>
</gene>
<protein>
    <submittedName>
        <fullName evidence="7">TetR family transcriptional regulator</fullName>
    </submittedName>
</protein>
<dbReference type="Gene3D" id="1.10.10.60">
    <property type="entry name" value="Homeodomain-like"/>
    <property type="match status" value="1"/>
</dbReference>
<feature type="region of interest" description="Disordered" evidence="5">
    <location>
        <begin position="1"/>
        <end position="40"/>
    </location>
</feature>